<keyword evidence="6" id="KW-1185">Reference proteome</keyword>
<sequence length="239" mass="26513">MEFTEALQKRHSVRAFLPRPIDPQTLNDVLAQACLSPSWSNTHPYKIAVATGEVLEDLRKTLYARYIESAKLQRSGTLGKLKALITKSPGIPDGDFKPMLKYPKDLQKRRFECGLGLYATLGIDRKDIRAREAQMAENFRFFGAPAAVFVFVHGETGPYGPLDAGIYLQSLMLAATNAGLGSCAQGALGLYRTPLDKHFDIPPQYKLLCGVALGFEADLPVNRFQPEKITTQEMLLPLR</sequence>
<feature type="domain" description="Nitroreductase" evidence="4">
    <location>
        <begin position="8"/>
        <end position="214"/>
    </location>
</feature>
<dbReference type="CDD" id="cd02136">
    <property type="entry name" value="PnbA_NfnB-like"/>
    <property type="match status" value="1"/>
</dbReference>
<accession>A0ABQ5YPY4</accession>
<dbReference type="EMBL" id="BSOJ01000006">
    <property type="protein sequence ID" value="GLR25286.1"/>
    <property type="molecule type" value="Genomic_DNA"/>
</dbReference>
<gene>
    <name evidence="5" type="ORF">GCM10007875_03740</name>
</gene>
<organism evidence="5 6">
    <name type="scientific">Limnobacter litoralis</name>
    <dbReference type="NCBI Taxonomy" id="481366"/>
    <lineage>
        <taxon>Bacteria</taxon>
        <taxon>Pseudomonadati</taxon>
        <taxon>Pseudomonadota</taxon>
        <taxon>Betaproteobacteria</taxon>
        <taxon>Burkholderiales</taxon>
        <taxon>Burkholderiaceae</taxon>
        <taxon>Limnobacter</taxon>
    </lineage>
</organism>
<comment type="caution">
    <text evidence="5">The sequence shown here is derived from an EMBL/GenBank/DDBJ whole genome shotgun (WGS) entry which is preliminary data.</text>
</comment>
<evidence type="ECO:0000259" key="4">
    <source>
        <dbReference type="Pfam" id="PF00881"/>
    </source>
</evidence>
<dbReference type="Gene3D" id="3.40.109.10">
    <property type="entry name" value="NADH Oxidase"/>
    <property type="match status" value="1"/>
</dbReference>
<protein>
    <submittedName>
        <fullName evidence="5">Nitroreductase</fullName>
    </submittedName>
</protein>
<proteinExistence type="predicted"/>
<dbReference type="PANTHER" id="PTHR23026">
    <property type="entry name" value="NADPH NITROREDUCTASE"/>
    <property type="match status" value="1"/>
</dbReference>
<dbReference type="Pfam" id="PF00881">
    <property type="entry name" value="Nitroreductase"/>
    <property type="match status" value="1"/>
</dbReference>
<keyword evidence="2" id="KW-0288">FMN</keyword>
<dbReference type="RefSeq" id="WP_284279627.1">
    <property type="nucleotide sequence ID" value="NZ_BSOJ01000006.1"/>
</dbReference>
<evidence type="ECO:0000256" key="3">
    <source>
        <dbReference type="ARBA" id="ARBA00023002"/>
    </source>
</evidence>
<name>A0ABQ5YPY4_9BURK</name>
<keyword evidence="1" id="KW-0285">Flavoprotein</keyword>
<dbReference type="InterPro" id="IPR050627">
    <property type="entry name" value="Nitroreductase/BluB"/>
</dbReference>
<evidence type="ECO:0000313" key="6">
    <source>
        <dbReference type="Proteomes" id="UP001156664"/>
    </source>
</evidence>
<dbReference type="InterPro" id="IPR029479">
    <property type="entry name" value="Nitroreductase"/>
</dbReference>
<evidence type="ECO:0000256" key="2">
    <source>
        <dbReference type="ARBA" id="ARBA00022643"/>
    </source>
</evidence>
<reference evidence="6" key="1">
    <citation type="journal article" date="2019" name="Int. J. Syst. Evol. Microbiol.">
        <title>The Global Catalogue of Microorganisms (GCM) 10K type strain sequencing project: providing services to taxonomists for standard genome sequencing and annotation.</title>
        <authorList>
            <consortium name="The Broad Institute Genomics Platform"/>
            <consortium name="The Broad Institute Genome Sequencing Center for Infectious Disease"/>
            <person name="Wu L."/>
            <person name="Ma J."/>
        </authorList>
    </citation>
    <scope>NUCLEOTIDE SEQUENCE [LARGE SCALE GENOMIC DNA]</scope>
    <source>
        <strain evidence="6">NBRC 105857</strain>
    </source>
</reference>
<evidence type="ECO:0000313" key="5">
    <source>
        <dbReference type="EMBL" id="GLR25286.1"/>
    </source>
</evidence>
<dbReference type="PANTHER" id="PTHR23026:SF90">
    <property type="entry name" value="IODOTYROSINE DEIODINASE 1"/>
    <property type="match status" value="1"/>
</dbReference>
<dbReference type="InterPro" id="IPR000415">
    <property type="entry name" value="Nitroreductase-like"/>
</dbReference>
<evidence type="ECO:0000256" key="1">
    <source>
        <dbReference type="ARBA" id="ARBA00022630"/>
    </source>
</evidence>
<dbReference type="SUPFAM" id="SSF55469">
    <property type="entry name" value="FMN-dependent nitroreductase-like"/>
    <property type="match status" value="1"/>
</dbReference>
<dbReference type="Proteomes" id="UP001156664">
    <property type="component" value="Unassembled WGS sequence"/>
</dbReference>
<keyword evidence="3" id="KW-0560">Oxidoreductase</keyword>